<comment type="caution">
    <text evidence="1">The sequence shown here is derived from an EMBL/GenBank/DDBJ whole genome shotgun (WGS) entry which is preliminary data.</text>
</comment>
<dbReference type="KEGG" id="cput:CONPUDRAFT_140804"/>
<gene>
    <name evidence="1" type="ORF">CONPUDRAFT_140804</name>
</gene>
<reference evidence="2" key="1">
    <citation type="journal article" date="2012" name="Science">
        <title>The Paleozoic origin of enzymatic lignin decomposition reconstructed from 31 fungal genomes.</title>
        <authorList>
            <person name="Floudas D."/>
            <person name="Binder M."/>
            <person name="Riley R."/>
            <person name="Barry K."/>
            <person name="Blanchette R.A."/>
            <person name="Henrissat B."/>
            <person name="Martinez A.T."/>
            <person name="Otillar R."/>
            <person name="Spatafora J.W."/>
            <person name="Yadav J.S."/>
            <person name="Aerts A."/>
            <person name="Benoit I."/>
            <person name="Boyd A."/>
            <person name="Carlson A."/>
            <person name="Copeland A."/>
            <person name="Coutinho P.M."/>
            <person name="de Vries R.P."/>
            <person name="Ferreira P."/>
            <person name="Findley K."/>
            <person name="Foster B."/>
            <person name="Gaskell J."/>
            <person name="Glotzer D."/>
            <person name="Gorecki P."/>
            <person name="Heitman J."/>
            <person name="Hesse C."/>
            <person name="Hori C."/>
            <person name="Igarashi K."/>
            <person name="Jurgens J.A."/>
            <person name="Kallen N."/>
            <person name="Kersten P."/>
            <person name="Kohler A."/>
            <person name="Kuees U."/>
            <person name="Kumar T.K.A."/>
            <person name="Kuo A."/>
            <person name="LaButti K."/>
            <person name="Larrondo L.F."/>
            <person name="Lindquist E."/>
            <person name="Ling A."/>
            <person name="Lombard V."/>
            <person name="Lucas S."/>
            <person name="Lundell T."/>
            <person name="Martin R."/>
            <person name="McLaughlin D.J."/>
            <person name="Morgenstern I."/>
            <person name="Morin E."/>
            <person name="Murat C."/>
            <person name="Nagy L.G."/>
            <person name="Nolan M."/>
            <person name="Ohm R.A."/>
            <person name="Patyshakuliyeva A."/>
            <person name="Rokas A."/>
            <person name="Ruiz-Duenas F.J."/>
            <person name="Sabat G."/>
            <person name="Salamov A."/>
            <person name="Samejima M."/>
            <person name="Schmutz J."/>
            <person name="Slot J.C."/>
            <person name="St John F."/>
            <person name="Stenlid J."/>
            <person name="Sun H."/>
            <person name="Sun S."/>
            <person name="Syed K."/>
            <person name="Tsang A."/>
            <person name="Wiebenga A."/>
            <person name="Young D."/>
            <person name="Pisabarro A."/>
            <person name="Eastwood D.C."/>
            <person name="Martin F."/>
            <person name="Cullen D."/>
            <person name="Grigoriev I.V."/>
            <person name="Hibbett D.S."/>
        </authorList>
    </citation>
    <scope>NUCLEOTIDE SEQUENCE [LARGE SCALE GENOMIC DNA]</scope>
    <source>
        <strain evidence="2">RWD-64-598 SS2</strain>
    </source>
</reference>
<evidence type="ECO:0008006" key="3">
    <source>
        <dbReference type="Google" id="ProtNLM"/>
    </source>
</evidence>
<proteinExistence type="predicted"/>
<dbReference type="Proteomes" id="UP000053558">
    <property type="component" value="Unassembled WGS sequence"/>
</dbReference>
<keyword evidence="2" id="KW-1185">Reference proteome</keyword>
<accession>A0A5M3N591</accession>
<dbReference type="OrthoDB" id="2651843at2759"/>
<evidence type="ECO:0000313" key="2">
    <source>
        <dbReference type="Proteomes" id="UP000053558"/>
    </source>
</evidence>
<sequence length="182" mass="21296">MHNVLRIDEVVQHICRYVGQPEPIADAYRKVNRKESRYRDLAAMARTCRSFSTQATESLWSKLDSLVPLLHCLPDDLVLEKRVPPQYVLGLSGRLEKAMGPTCYFELRRSFSPNDWDIWSHYARRIVELSMSYDSDIHIDSRIYDALVHSPLQYILPRLRTLYYPESEFMSSNTSLALTYFT</sequence>
<dbReference type="RefSeq" id="XP_007763019.1">
    <property type="nucleotide sequence ID" value="XM_007764829.1"/>
</dbReference>
<dbReference type="GeneID" id="19201578"/>
<evidence type="ECO:0000313" key="1">
    <source>
        <dbReference type="EMBL" id="EIW86081.1"/>
    </source>
</evidence>
<name>A0A5M3N591_CONPW</name>
<protein>
    <recommendedName>
        <fullName evidence="3">F-box domain-containing protein</fullName>
    </recommendedName>
</protein>
<dbReference type="AlphaFoldDB" id="A0A5M3N591"/>
<organism evidence="1 2">
    <name type="scientific">Coniophora puteana (strain RWD-64-598)</name>
    <name type="common">Brown rot fungus</name>
    <dbReference type="NCBI Taxonomy" id="741705"/>
    <lineage>
        <taxon>Eukaryota</taxon>
        <taxon>Fungi</taxon>
        <taxon>Dikarya</taxon>
        <taxon>Basidiomycota</taxon>
        <taxon>Agaricomycotina</taxon>
        <taxon>Agaricomycetes</taxon>
        <taxon>Agaricomycetidae</taxon>
        <taxon>Boletales</taxon>
        <taxon>Coniophorineae</taxon>
        <taxon>Coniophoraceae</taxon>
        <taxon>Coniophora</taxon>
    </lineage>
</organism>
<dbReference type="EMBL" id="JH711573">
    <property type="protein sequence ID" value="EIW86081.1"/>
    <property type="molecule type" value="Genomic_DNA"/>
</dbReference>